<evidence type="ECO:0000313" key="3">
    <source>
        <dbReference type="Proteomes" id="UP000314294"/>
    </source>
</evidence>
<feature type="compositionally biased region" description="Basic and acidic residues" evidence="1">
    <location>
        <begin position="1"/>
        <end position="14"/>
    </location>
</feature>
<dbReference type="AlphaFoldDB" id="A0A4Z2F3R1"/>
<dbReference type="EMBL" id="SRLO01001708">
    <property type="protein sequence ID" value="TNN35789.1"/>
    <property type="molecule type" value="Genomic_DNA"/>
</dbReference>
<organism evidence="2 3">
    <name type="scientific">Liparis tanakae</name>
    <name type="common">Tanaka's snailfish</name>
    <dbReference type="NCBI Taxonomy" id="230148"/>
    <lineage>
        <taxon>Eukaryota</taxon>
        <taxon>Metazoa</taxon>
        <taxon>Chordata</taxon>
        <taxon>Craniata</taxon>
        <taxon>Vertebrata</taxon>
        <taxon>Euteleostomi</taxon>
        <taxon>Actinopterygii</taxon>
        <taxon>Neopterygii</taxon>
        <taxon>Teleostei</taxon>
        <taxon>Neoteleostei</taxon>
        <taxon>Acanthomorphata</taxon>
        <taxon>Eupercaria</taxon>
        <taxon>Perciformes</taxon>
        <taxon>Cottioidei</taxon>
        <taxon>Cottales</taxon>
        <taxon>Liparidae</taxon>
        <taxon>Liparis</taxon>
    </lineage>
</organism>
<gene>
    <name evidence="2" type="ORF">EYF80_054043</name>
</gene>
<evidence type="ECO:0000313" key="2">
    <source>
        <dbReference type="EMBL" id="TNN35789.1"/>
    </source>
</evidence>
<reference evidence="2 3" key="1">
    <citation type="submission" date="2019-03" db="EMBL/GenBank/DDBJ databases">
        <title>First draft genome of Liparis tanakae, snailfish: a comprehensive survey of snailfish specific genes.</title>
        <authorList>
            <person name="Kim W."/>
            <person name="Song I."/>
            <person name="Jeong J.-H."/>
            <person name="Kim D."/>
            <person name="Kim S."/>
            <person name="Ryu S."/>
            <person name="Song J.Y."/>
            <person name="Lee S.K."/>
        </authorList>
    </citation>
    <scope>NUCLEOTIDE SEQUENCE [LARGE SCALE GENOMIC DNA]</scope>
    <source>
        <tissue evidence="2">Muscle</tissue>
    </source>
</reference>
<feature type="region of interest" description="Disordered" evidence="1">
    <location>
        <begin position="50"/>
        <end position="117"/>
    </location>
</feature>
<name>A0A4Z2F3R1_9TELE</name>
<dbReference type="Proteomes" id="UP000314294">
    <property type="component" value="Unassembled WGS sequence"/>
</dbReference>
<sequence>MLSQRTDNEEHVKTSDSTANELTRVGKTDQKEFLRCEMFSSTVREFHPTRRISRLQRADAAATRPRGSSPSDHRGAGGTSSYEVCSCPRGPSGLETEPGPAALGSFRPVPPQEGAQHENMWHLPPFHLPFSVRARHRNSNI</sequence>
<feature type="region of interest" description="Disordered" evidence="1">
    <location>
        <begin position="1"/>
        <end position="31"/>
    </location>
</feature>
<evidence type="ECO:0000256" key="1">
    <source>
        <dbReference type="SAM" id="MobiDB-lite"/>
    </source>
</evidence>
<accession>A0A4Z2F3R1</accession>
<proteinExistence type="predicted"/>
<comment type="caution">
    <text evidence="2">The sequence shown here is derived from an EMBL/GenBank/DDBJ whole genome shotgun (WGS) entry which is preliminary data.</text>
</comment>
<protein>
    <submittedName>
        <fullName evidence="2">Uncharacterized protein</fullName>
    </submittedName>
</protein>
<keyword evidence="3" id="KW-1185">Reference proteome</keyword>